<name>A0A4Q2KEF9_9FIRM</name>
<dbReference type="EMBL" id="SDOZ01000002">
    <property type="protein sequence ID" value="RXZ61581.1"/>
    <property type="molecule type" value="Genomic_DNA"/>
</dbReference>
<comment type="caution">
    <text evidence="1">The sequence shown here is derived from an EMBL/GenBank/DDBJ whole genome shotgun (WGS) entry which is preliminary data.</text>
</comment>
<dbReference type="RefSeq" id="WP_129224388.1">
    <property type="nucleotide sequence ID" value="NZ_SDOZ01000002.1"/>
</dbReference>
<sequence length="71" mass="8405">MNTTNNCPFCEWLKKLKDDNEYYHNLSVYRPALIDVGYYKQIDDEHCCGQTTYLFDELNFCPVCGKNLRKA</sequence>
<dbReference type="OrthoDB" id="9769409at2"/>
<accession>A0A4Q2KEF9</accession>
<evidence type="ECO:0000313" key="1">
    <source>
        <dbReference type="EMBL" id="RXZ61581.1"/>
    </source>
</evidence>
<reference evidence="1 2" key="1">
    <citation type="journal article" date="2019" name="Gut">
        <title>Antibiotics-induced monodominance of a novel gut bacterial order.</title>
        <authorList>
            <person name="Hildebrand F."/>
            <person name="Moitinho-Silva L."/>
            <person name="Blasche S."/>
            <person name="Jahn M.T."/>
            <person name="Gossmann T.I."/>
            <person name="Heuerta-Cepas J."/>
            <person name="Hercog R."/>
            <person name="Luetge M."/>
            <person name="Bahram M."/>
            <person name="Pryszlak A."/>
            <person name="Alves R.J."/>
            <person name="Waszak S.M."/>
            <person name="Zhu A."/>
            <person name="Ye L."/>
            <person name="Costea P.I."/>
            <person name="Aalvink S."/>
            <person name="Belzer C."/>
            <person name="Forslund S.K."/>
            <person name="Sunagawa S."/>
            <person name="Hentschel U."/>
            <person name="Merten C."/>
            <person name="Patil K.R."/>
            <person name="Benes V."/>
            <person name="Bork P."/>
        </authorList>
    </citation>
    <scope>NUCLEOTIDE SEQUENCE [LARGE SCALE GENOMIC DNA]</scope>
    <source>
        <strain evidence="1 2">HDS1380</strain>
    </source>
</reference>
<keyword evidence="2" id="KW-1185">Reference proteome</keyword>
<protein>
    <submittedName>
        <fullName evidence="1">Uncharacterized protein</fullName>
    </submittedName>
</protein>
<dbReference type="Proteomes" id="UP000291269">
    <property type="component" value="Unassembled WGS sequence"/>
</dbReference>
<evidence type="ECO:0000313" key="2">
    <source>
        <dbReference type="Proteomes" id="UP000291269"/>
    </source>
</evidence>
<proteinExistence type="predicted"/>
<gene>
    <name evidence="1" type="ORF">ESZ91_04085</name>
</gene>
<organism evidence="1 2">
    <name type="scientific">Candidatus Borkfalkia ceftriaxoniphila</name>
    <dbReference type="NCBI Taxonomy" id="2508949"/>
    <lineage>
        <taxon>Bacteria</taxon>
        <taxon>Bacillati</taxon>
        <taxon>Bacillota</taxon>
        <taxon>Clostridia</taxon>
        <taxon>Christensenellales</taxon>
        <taxon>Christensenellaceae</taxon>
        <taxon>Candidatus Borkfalkia</taxon>
    </lineage>
</organism>
<dbReference type="AlphaFoldDB" id="A0A4Q2KEF9"/>